<dbReference type="Proteomes" id="UP000515312">
    <property type="component" value="Chromosome"/>
</dbReference>
<dbReference type="InterPro" id="IPR050267">
    <property type="entry name" value="Anti-sigma-factor_SerPK"/>
</dbReference>
<accession>A0A7G8BKU2</accession>
<dbReference type="EMBL" id="CP060394">
    <property type="protein sequence ID" value="QNI33162.1"/>
    <property type="molecule type" value="Genomic_DNA"/>
</dbReference>
<dbReference type="CDD" id="cd16936">
    <property type="entry name" value="HATPase_RsbW-like"/>
    <property type="match status" value="1"/>
</dbReference>
<protein>
    <submittedName>
        <fullName evidence="3">ATP-binding protein</fullName>
    </submittedName>
</protein>
<dbReference type="PANTHER" id="PTHR35526">
    <property type="entry name" value="ANTI-SIGMA-F FACTOR RSBW-RELATED"/>
    <property type="match status" value="1"/>
</dbReference>
<evidence type="ECO:0000259" key="2">
    <source>
        <dbReference type="Pfam" id="PF13581"/>
    </source>
</evidence>
<evidence type="ECO:0000313" key="4">
    <source>
        <dbReference type="Proteomes" id="UP000515312"/>
    </source>
</evidence>
<keyword evidence="3" id="KW-0547">Nucleotide-binding</keyword>
<name>A0A7G8BKU2_9BACT</name>
<proteinExistence type="predicted"/>
<dbReference type="Pfam" id="PF13581">
    <property type="entry name" value="HATPase_c_2"/>
    <property type="match status" value="1"/>
</dbReference>
<sequence>MPIEQLQDFLVLDSRLTEVSRAQSWAEAFADRFGVTENIRYAIRLCLEEALANVIRHGYRSESGHRIVIRCWCSSDTLFFAIDDKALLFNPADALPRDDGSEPVSLESIAPGGNGLPLLRHFAGSLAYERLPEGNRLTMGFSISVS</sequence>
<dbReference type="Gene3D" id="3.30.565.10">
    <property type="entry name" value="Histidine kinase-like ATPase, C-terminal domain"/>
    <property type="match status" value="1"/>
</dbReference>
<keyword evidence="3" id="KW-0067">ATP-binding</keyword>
<dbReference type="InterPro" id="IPR036890">
    <property type="entry name" value="HATPase_C_sf"/>
</dbReference>
<dbReference type="GO" id="GO:0004674">
    <property type="term" value="F:protein serine/threonine kinase activity"/>
    <property type="evidence" value="ECO:0007669"/>
    <property type="project" value="UniProtKB-KW"/>
</dbReference>
<reference evidence="3 4" key="1">
    <citation type="submission" date="2020-08" db="EMBL/GenBank/DDBJ databases">
        <title>Edaphobacter telluris sp. nov. and Acidobacterium dinghuensis sp. nov., two acidobacteria isolated from forest soil.</title>
        <authorList>
            <person name="Fu J."/>
            <person name="Qiu L."/>
        </authorList>
    </citation>
    <scope>NUCLEOTIDE SEQUENCE [LARGE SCALE GENOMIC DNA]</scope>
    <source>
        <strain evidence="3">4Y35</strain>
    </source>
</reference>
<dbReference type="AlphaFoldDB" id="A0A7G8BKU2"/>
<evidence type="ECO:0000313" key="3">
    <source>
        <dbReference type="EMBL" id="QNI33162.1"/>
    </source>
</evidence>
<keyword evidence="1" id="KW-0418">Kinase</keyword>
<dbReference type="RefSeq" id="WP_186744368.1">
    <property type="nucleotide sequence ID" value="NZ_CP060394.1"/>
</dbReference>
<dbReference type="PANTHER" id="PTHR35526:SF3">
    <property type="entry name" value="ANTI-SIGMA-F FACTOR RSBW"/>
    <property type="match status" value="1"/>
</dbReference>
<gene>
    <name evidence="3" type="ORF">H7849_04100</name>
</gene>
<keyword evidence="1" id="KW-0808">Transferase</keyword>
<evidence type="ECO:0000256" key="1">
    <source>
        <dbReference type="ARBA" id="ARBA00022527"/>
    </source>
</evidence>
<feature type="domain" description="Histidine kinase/HSP90-like ATPase" evidence="2">
    <location>
        <begin position="14"/>
        <end position="139"/>
    </location>
</feature>
<keyword evidence="1" id="KW-0723">Serine/threonine-protein kinase</keyword>
<dbReference type="InterPro" id="IPR003594">
    <property type="entry name" value="HATPase_dom"/>
</dbReference>
<keyword evidence="4" id="KW-1185">Reference proteome</keyword>
<dbReference type="SUPFAM" id="SSF55874">
    <property type="entry name" value="ATPase domain of HSP90 chaperone/DNA topoisomerase II/histidine kinase"/>
    <property type="match status" value="1"/>
</dbReference>
<dbReference type="GO" id="GO:0005524">
    <property type="term" value="F:ATP binding"/>
    <property type="evidence" value="ECO:0007669"/>
    <property type="project" value="UniProtKB-KW"/>
</dbReference>
<dbReference type="KEGG" id="adin:H7849_04100"/>
<organism evidence="3 4">
    <name type="scientific">Alloacidobacterium dinghuense</name>
    <dbReference type="NCBI Taxonomy" id="2763107"/>
    <lineage>
        <taxon>Bacteria</taxon>
        <taxon>Pseudomonadati</taxon>
        <taxon>Acidobacteriota</taxon>
        <taxon>Terriglobia</taxon>
        <taxon>Terriglobales</taxon>
        <taxon>Acidobacteriaceae</taxon>
        <taxon>Alloacidobacterium</taxon>
    </lineage>
</organism>